<dbReference type="EMBL" id="OCTY01000002">
    <property type="protein sequence ID" value="SOJ52529.1"/>
    <property type="molecule type" value="Genomic_DNA"/>
</dbReference>
<proteinExistence type="predicted"/>
<dbReference type="AlphaFoldDB" id="A0A7Z7IFP5"/>
<accession>A0A7Z7IFP5</accession>
<organism evidence="1 2">
    <name type="scientific">Mycobacterium simulans</name>
    <dbReference type="NCBI Taxonomy" id="627089"/>
    <lineage>
        <taxon>Bacteria</taxon>
        <taxon>Bacillati</taxon>
        <taxon>Actinomycetota</taxon>
        <taxon>Actinomycetes</taxon>
        <taxon>Mycobacteriales</taxon>
        <taxon>Mycobacteriaceae</taxon>
        <taxon>Mycobacterium</taxon>
    </lineage>
</organism>
<gene>
    <name evidence="1" type="ORF">MSIMFB_00045</name>
</gene>
<sequence length="44" mass="4705">MTILLEKPQTDVSKVIAEALESASPSVAPGAVFFLFPTDRELSV</sequence>
<dbReference type="RefSeq" id="WP_260860889.1">
    <property type="nucleotide sequence ID" value="NZ_OCTY01000002.1"/>
</dbReference>
<comment type="caution">
    <text evidence="1">The sequence shown here is derived from an EMBL/GenBank/DDBJ whole genome shotgun (WGS) entry which is preliminary data.</text>
</comment>
<protein>
    <submittedName>
        <fullName evidence="1">Uncharacterized protein</fullName>
    </submittedName>
</protein>
<evidence type="ECO:0000313" key="1">
    <source>
        <dbReference type="EMBL" id="SOJ52529.1"/>
    </source>
</evidence>
<reference evidence="1 2" key="1">
    <citation type="submission" date="2017-10" db="EMBL/GenBank/DDBJ databases">
        <authorList>
            <consortium name="Urmite Genomes"/>
        </authorList>
    </citation>
    <scope>NUCLEOTIDE SEQUENCE [LARGE SCALE GENOMIC DNA]</scope>
    <source>
        <strain evidence="1 2">FB-527</strain>
    </source>
</reference>
<keyword evidence="2" id="KW-1185">Reference proteome</keyword>
<name>A0A7Z7IFP5_9MYCO</name>
<dbReference type="Proteomes" id="UP000554965">
    <property type="component" value="Unassembled WGS sequence"/>
</dbReference>
<evidence type="ECO:0000313" key="2">
    <source>
        <dbReference type="Proteomes" id="UP000554965"/>
    </source>
</evidence>